<evidence type="ECO:0000313" key="7">
    <source>
        <dbReference type="Proteomes" id="UP001352852"/>
    </source>
</evidence>
<keyword evidence="1" id="KW-0677">Repeat</keyword>
<accession>A0ABU7EFC8</accession>
<evidence type="ECO:0000313" key="6">
    <source>
        <dbReference type="EMBL" id="MED6285966.1"/>
    </source>
</evidence>
<dbReference type="CDD" id="cd00033">
    <property type="entry name" value="CCP"/>
    <property type="match status" value="1"/>
</dbReference>
<dbReference type="PANTHER" id="PTHR45656">
    <property type="entry name" value="PROTEIN CBR-CLEC-78"/>
    <property type="match status" value="1"/>
</dbReference>
<feature type="domain" description="Sushi" evidence="5">
    <location>
        <begin position="22"/>
        <end position="83"/>
    </location>
</feature>
<proteinExistence type="predicted"/>
<dbReference type="SMART" id="SM00032">
    <property type="entry name" value="CCP"/>
    <property type="match status" value="1"/>
</dbReference>
<dbReference type="Proteomes" id="UP001352852">
    <property type="component" value="Unassembled WGS sequence"/>
</dbReference>
<evidence type="ECO:0000256" key="2">
    <source>
        <dbReference type="ARBA" id="ARBA00023157"/>
    </source>
</evidence>
<evidence type="ECO:0000259" key="5">
    <source>
        <dbReference type="PROSITE" id="PS50923"/>
    </source>
</evidence>
<dbReference type="PROSITE" id="PS50923">
    <property type="entry name" value="SUSHI"/>
    <property type="match status" value="1"/>
</dbReference>
<keyword evidence="7" id="KW-1185">Reference proteome</keyword>
<keyword evidence="3" id="KW-0768">Sushi</keyword>
<evidence type="ECO:0000256" key="1">
    <source>
        <dbReference type="ARBA" id="ARBA00022737"/>
    </source>
</evidence>
<organism evidence="6 7">
    <name type="scientific">Characodon lateralis</name>
    <dbReference type="NCBI Taxonomy" id="208331"/>
    <lineage>
        <taxon>Eukaryota</taxon>
        <taxon>Metazoa</taxon>
        <taxon>Chordata</taxon>
        <taxon>Craniata</taxon>
        <taxon>Vertebrata</taxon>
        <taxon>Euteleostomi</taxon>
        <taxon>Actinopterygii</taxon>
        <taxon>Neopterygii</taxon>
        <taxon>Teleostei</taxon>
        <taxon>Neoteleostei</taxon>
        <taxon>Acanthomorphata</taxon>
        <taxon>Ovalentaria</taxon>
        <taxon>Atherinomorphae</taxon>
        <taxon>Cyprinodontiformes</taxon>
        <taxon>Goodeidae</taxon>
        <taxon>Characodon</taxon>
    </lineage>
</organism>
<dbReference type="InterPro" id="IPR000436">
    <property type="entry name" value="Sushi_SCR_CCP_dom"/>
</dbReference>
<dbReference type="PANTHER" id="PTHR45656:SF2">
    <property type="entry name" value="SEIZURE 6-LIKE PROTEIN 2"/>
    <property type="match status" value="1"/>
</dbReference>
<gene>
    <name evidence="6" type="ORF">CHARACLAT_000976</name>
</gene>
<sequence length="168" mass="18351">MMPSKDSSHKNAVFGQSGLAGDVCPDPGVPENGKRMGSIFQVGSSVQFSCDDSYVLHGSKSITCQRVTDTLAAWSDHRPICRRALESDALPTGTHHKALKICSGAIVMALEMEAYRPQTPQEQKVAHPQTPLEQDQETETGVQMMMMIMAGQQRLRVMVDPPLGRGRN</sequence>
<name>A0ABU7EFC8_9TELE</name>
<dbReference type="InterPro" id="IPR051277">
    <property type="entry name" value="SEZ6_CSMD_C4BPB_Regulators"/>
</dbReference>
<dbReference type="Gene3D" id="2.10.70.10">
    <property type="entry name" value="Complement Module, domain 1"/>
    <property type="match status" value="1"/>
</dbReference>
<reference evidence="6 7" key="1">
    <citation type="submission" date="2021-06" db="EMBL/GenBank/DDBJ databases">
        <authorList>
            <person name="Palmer J.M."/>
        </authorList>
    </citation>
    <scope>NUCLEOTIDE SEQUENCE [LARGE SCALE GENOMIC DNA]</scope>
    <source>
        <strain evidence="6 7">CL_MEX2019</strain>
        <tissue evidence="6">Muscle</tissue>
    </source>
</reference>
<comment type="caution">
    <text evidence="6">The sequence shown here is derived from an EMBL/GenBank/DDBJ whole genome shotgun (WGS) entry which is preliminary data.</text>
</comment>
<keyword evidence="2" id="KW-1015">Disulfide bond</keyword>
<protein>
    <recommendedName>
        <fullName evidence="5">Sushi domain-containing protein</fullName>
    </recommendedName>
</protein>
<dbReference type="InterPro" id="IPR035976">
    <property type="entry name" value="Sushi/SCR/CCP_sf"/>
</dbReference>
<dbReference type="EMBL" id="JAHUTJ010057415">
    <property type="protein sequence ID" value="MED6285966.1"/>
    <property type="molecule type" value="Genomic_DNA"/>
</dbReference>
<evidence type="ECO:0000256" key="4">
    <source>
        <dbReference type="SAM" id="MobiDB-lite"/>
    </source>
</evidence>
<dbReference type="SUPFAM" id="SSF57535">
    <property type="entry name" value="Complement control module/SCR domain"/>
    <property type="match status" value="1"/>
</dbReference>
<comment type="caution">
    <text evidence="3">Lacks conserved residue(s) required for the propagation of feature annotation.</text>
</comment>
<feature type="region of interest" description="Disordered" evidence="4">
    <location>
        <begin position="1"/>
        <end position="27"/>
    </location>
</feature>
<evidence type="ECO:0000256" key="3">
    <source>
        <dbReference type="PROSITE-ProRule" id="PRU00302"/>
    </source>
</evidence>
<dbReference type="Pfam" id="PF00084">
    <property type="entry name" value="Sushi"/>
    <property type="match status" value="1"/>
</dbReference>